<dbReference type="EMBL" id="JH930472">
    <property type="protein sequence ID" value="EKM55046.1"/>
    <property type="molecule type" value="Genomic_DNA"/>
</dbReference>
<feature type="transmembrane region" description="Helical" evidence="2">
    <location>
        <begin position="104"/>
        <end position="130"/>
    </location>
</feature>
<dbReference type="GeneID" id="18909622"/>
<dbReference type="Proteomes" id="UP000008370">
    <property type="component" value="Unassembled WGS sequence"/>
</dbReference>
<evidence type="ECO:0000256" key="2">
    <source>
        <dbReference type="SAM" id="Phobius"/>
    </source>
</evidence>
<sequence length="298" mass="32754">MLNLSTHALESVSIFAQIVPPPPPGTNYIAAISPTLTYMVVVVMFLGMFIPLLVTLFLLSTRELRHRPIFILNVFNLLFGVAMCSTVIWLEFNAILRSLDINKAIFPAFFLVALAPILISSTLFVRVIAVYSWSRISTGNKLLAYGFPIALSTARVINLASGFPGALRAPRLIDSATPWHSDTTKAECFIQLVENSLVVLIGLFLSESVDVEITLILFFVNPCMAIIGVLFATVWAANSHWQADTESPPPSFSLNLGSRLRETSQTSDRRHSQMHCDNSSRPSLQQDIDTSVSLLASA</sequence>
<feature type="region of interest" description="Disordered" evidence="1">
    <location>
        <begin position="263"/>
        <end position="290"/>
    </location>
</feature>
<name>K5UY53_PHACS</name>
<keyword evidence="4" id="KW-1185">Reference proteome</keyword>
<dbReference type="HOGENOM" id="CLU_062759_0_0_1"/>
<dbReference type="OrthoDB" id="2803583at2759"/>
<dbReference type="KEGG" id="pco:PHACADRAFT_173110"/>
<feature type="compositionally biased region" description="Polar residues" evidence="1">
    <location>
        <begin position="275"/>
        <end position="290"/>
    </location>
</feature>
<dbReference type="AlphaFoldDB" id="K5UY53"/>
<proteinExistence type="predicted"/>
<evidence type="ECO:0000256" key="1">
    <source>
        <dbReference type="SAM" id="MobiDB-lite"/>
    </source>
</evidence>
<dbReference type="RefSeq" id="XP_007395393.1">
    <property type="nucleotide sequence ID" value="XM_007395331.1"/>
</dbReference>
<feature type="transmembrane region" description="Helical" evidence="2">
    <location>
        <begin position="142"/>
        <end position="163"/>
    </location>
</feature>
<organism evidence="3 4">
    <name type="scientific">Phanerochaete carnosa (strain HHB-10118-sp)</name>
    <name type="common">White-rot fungus</name>
    <name type="synonym">Peniophora carnosa</name>
    <dbReference type="NCBI Taxonomy" id="650164"/>
    <lineage>
        <taxon>Eukaryota</taxon>
        <taxon>Fungi</taxon>
        <taxon>Dikarya</taxon>
        <taxon>Basidiomycota</taxon>
        <taxon>Agaricomycotina</taxon>
        <taxon>Agaricomycetes</taxon>
        <taxon>Polyporales</taxon>
        <taxon>Phanerochaetaceae</taxon>
        <taxon>Phanerochaete</taxon>
    </lineage>
</organism>
<feature type="transmembrane region" description="Helical" evidence="2">
    <location>
        <begin position="70"/>
        <end position="92"/>
    </location>
</feature>
<protein>
    <submittedName>
        <fullName evidence="3">Uncharacterized protein</fullName>
    </submittedName>
</protein>
<keyword evidence="2" id="KW-0472">Membrane</keyword>
<dbReference type="InParanoid" id="K5UY53"/>
<gene>
    <name evidence="3" type="ORF">PHACADRAFT_173110</name>
</gene>
<feature type="transmembrane region" description="Helical" evidence="2">
    <location>
        <begin position="213"/>
        <end position="237"/>
    </location>
</feature>
<reference evidence="3 4" key="1">
    <citation type="journal article" date="2012" name="BMC Genomics">
        <title>Comparative genomics of the white-rot fungi, Phanerochaete carnosa and P. chrysosporium, to elucidate the genetic basis of the distinct wood types they colonize.</title>
        <authorList>
            <person name="Suzuki H."/>
            <person name="MacDonald J."/>
            <person name="Syed K."/>
            <person name="Salamov A."/>
            <person name="Hori C."/>
            <person name="Aerts A."/>
            <person name="Henrissat B."/>
            <person name="Wiebenga A."/>
            <person name="vanKuyk P.A."/>
            <person name="Barry K."/>
            <person name="Lindquist E."/>
            <person name="LaButti K."/>
            <person name="Lapidus A."/>
            <person name="Lucas S."/>
            <person name="Coutinho P."/>
            <person name="Gong Y."/>
            <person name="Samejima M."/>
            <person name="Mahadevan R."/>
            <person name="Abou-Zaid M."/>
            <person name="de Vries R.P."/>
            <person name="Igarashi K."/>
            <person name="Yadav J.S."/>
            <person name="Grigoriev I.V."/>
            <person name="Master E.R."/>
        </authorList>
    </citation>
    <scope>NUCLEOTIDE SEQUENCE [LARGE SCALE GENOMIC DNA]</scope>
    <source>
        <strain evidence="3 4">HHB-10118-sp</strain>
    </source>
</reference>
<feature type="transmembrane region" description="Helical" evidence="2">
    <location>
        <begin position="36"/>
        <end position="58"/>
    </location>
</feature>
<evidence type="ECO:0000313" key="3">
    <source>
        <dbReference type="EMBL" id="EKM55046.1"/>
    </source>
</evidence>
<keyword evidence="2" id="KW-1133">Transmembrane helix</keyword>
<accession>K5UY53</accession>
<keyword evidence="2" id="KW-0812">Transmembrane</keyword>
<evidence type="ECO:0000313" key="4">
    <source>
        <dbReference type="Proteomes" id="UP000008370"/>
    </source>
</evidence>